<organism evidence="1 2">
    <name type="scientific">Rhodopirellula islandica</name>
    <dbReference type="NCBI Taxonomy" id="595434"/>
    <lineage>
        <taxon>Bacteria</taxon>
        <taxon>Pseudomonadati</taxon>
        <taxon>Planctomycetota</taxon>
        <taxon>Planctomycetia</taxon>
        <taxon>Pirellulales</taxon>
        <taxon>Pirellulaceae</taxon>
        <taxon>Rhodopirellula</taxon>
    </lineage>
</organism>
<reference evidence="1" key="1">
    <citation type="submission" date="2015-05" db="EMBL/GenBank/DDBJ databases">
        <title>Permanent draft genome of Rhodopirellula islandicus K833.</title>
        <authorList>
            <person name="Kizina J."/>
            <person name="Richter M."/>
            <person name="Glockner F.O."/>
            <person name="Harder J."/>
        </authorList>
    </citation>
    <scope>NUCLEOTIDE SEQUENCE [LARGE SCALE GENOMIC DNA]</scope>
    <source>
        <strain evidence="1">K833</strain>
    </source>
</reference>
<comment type="caution">
    <text evidence="1">The sequence shown here is derived from an EMBL/GenBank/DDBJ whole genome shotgun (WGS) entry which is preliminary data.</text>
</comment>
<gene>
    <name evidence="1" type="ORF">RISK_004500</name>
</gene>
<evidence type="ECO:0000313" key="2">
    <source>
        <dbReference type="Proteomes" id="UP000036367"/>
    </source>
</evidence>
<name>A0A0J1BAI3_RHOIS</name>
<dbReference type="AlphaFoldDB" id="A0A0J1BAI3"/>
<accession>A0A0J1BAI3</accession>
<dbReference type="Proteomes" id="UP000036367">
    <property type="component" value="Unassembled WGS sequence"/>
</dbReference>
<dbReference type="EMBL" id="LECT01000037">
    <property type="protein sequence ID" value="KLU03496.1"/>
    <property type="molecule type" value="Genomic_DNA"/>
</dbReference>
<proteinExistence type="predicted"/>
<evidence type="ECO:0000313" key="1">
    <source>
        <dbReference type="EMBL" id="KLU03496.1"/>
    </source>
</evidence>
<sequence>MPELVTARFADALLATTLEKPCGNAAANNLEPLPNAFD</sequence>
<protein>
    <submittedName>
        <fullName evidence="1">Uncharacterized protein</fullName>
    </submittedName>
</protein>
<keyword evidence="2" id="KW-1185">Reference proteome</keyword>